<sequence length="100" mass="10964">MDKEEERRLSALTPEISRTTVDLLRRVVGLEPAEHIPEEALATADRVLARHGPDGLRILTMSLTGWAAVLIEQDAKLSGRTFEAVLDDIDLTCLEANAEG</sequence>
<name>A0ABV8HST0_9ACTN</name>
<dbReference type="Proteomes" id="UP001595765">
    <property type="component" value="Unassembled WGS sequence"/>
</dbReference>
<dbReference type="EMBL" id="JBHSBB010000014">
    <property type="protein sequence ID" value="MFC4034037.1"/>
    <property type="molecule type" value="Genomic_DNA"/>
</dbReference>
<proteinExistence type="predicted"/>
<reference evidence="2" key="1">
    <citation type="journal article" date="2019" name="Int. J. Syst. Evol. Microbiol.">
        <title>The Global Catalogue of Microorganisms (GCM) 10K type strain sequencing project: providing services to taxonomists for standard genome sequencing and annotation.</title>
        <authorList>
            <consortium name="The Broad Institute Genomics Platform"/>
            <consortium name="The Broad Institute Genome Sequencing Center for Infectious Disease"/>
            <person name="Wu L."/>
            <person name="Ma J."/>
        </authorList>
    </citation>
    <scope>NUCLEOTIDE SEQUENCE [LARGE SCALE GENOMIC DNA]</scope>
    <source>
        <strain evidence="2">CGMCC 4.7237</strain>
    </source>
</reference>
<evidence type="ECO:0000313" key="1">
    <source>
        <dbReference type="EMBL" id="MFC4034037.1"/>
    </source>
</evidence>
<evidence type="ECO:0000313" key="2">
    <source>
        <dbReference type="Proteomes" id="UP001595765"/>
    </source>
</evidence>
<comment type="caution">
    <text evidence="1">The sequence shown here is derived from an EMBL/GenBank/DDBJ whole genome shotgun (WGS) entry which is preliminary data.</text>
</comment>
<keyword evidence="2" id="KW-1185">Reference proteome</keyword>
<evidence type="ECO:0008006" key="3">
    <source>
        <dbReference type="Google" id="ProtNLM"/>
    </source>
</evidence>
<gene>
    <name evidence="1" type="ORF">ACFO3J_21520</name>
</gene>
<accession>A0ABV8HST0</accession>
<dbReference type="RefSeq" id="WP_386431505.1">
    <property type="nucleotide sequence ID" value="NZ_JBHSBB010000014.1"/>
</dbReference>
<protein>
    <recommendedName>
        <fullName evidence="3">MftR C-terminal domain-containing protein</fullName>
    </recommendedName>
</protein>
<organism evidence="1 2">
    <name type="scientific">Streptomyces polygonati</name>
    <dbReference type="NCBI Taxonomy" id="1617087"/>
    <lineage>
        <taxon>Bacteria</taxon>
        <taxon>Bacillati</taxon>
        <taxon>Actinomycetota</taxon>
        <taxon>Actinomycetes</taxon>
        <taxon>Kitasatosporales</taxon>
        <taxon>Streptomycetaceae</taxon>
        <taxon>Streptomyces</taxon>
    </lineage>
</organism>